<feature type="compositionally biased region" description="Low complexity" evidence="1">
    <location>
        <begin position="125"/>
        <end position="138"/>
    </location>
</feature>
<keyword evidence="3" id="KW-1185">Reference proteome</keyword>
<feature type="region of interest" description="Disordered" evidence="1">
    <location>
        <begin position="255"/>
        <end position="278"/>
    </location>
</feature>
<comment type="caution">
    <text evidence="2">The sequence shown here is derived from an EMBL/GenBank/DDBJ whole genome shotgun (WGS) entry which is preliminary data.</text>
</comment>
<name>A0A3D8R719_9HELO</name>
<accession>A0A3D8R719</accession>
<dbReference type="EMBL" id="PDLM01000009">
    <property type="protein sequence ID" value="RDW69845.1"/>
    <property type="molecule type" value="Genomic_DNA"/>
</dbReference>
<dbReference type="Proteomes" id="UP000256645">
    <property type="component" value="Unassembled WGS sequence"/>
</dbReference>
<dbReference type="OrthoDB" id="10457008at2759"/>
<evidence type="ECO:0000313" key="3">
    <source>
        <dbReference type="Proteomes" id="UP000256645"/>
    </source>
</evidence>
<reference evidence="2 3" key="1">
    <citation type="journal article" date="2018" name="IMA Fungus">
        <title>IMA Genome-F 9: Draft genome sequence of Annulohypoxylon stygium, Aspergillus mulundensis, Berkeleyomyces basicola (syn. Thielaviopsis basicola), Ceratocystis smalleyi, two Cercospora beticola strains, Coleophoma cylindrospora, Fusarium fracticaudum, Phialophora cf. hyalina, and Morchella septimelata.</title>
        <authorList>
            <person name="Wingfield B.D."/>
            <person name="Bills G.F."/>
            <person name="Dong Y."/>
            <person name="Huang W."/>
            <person name="Nel W.J."/>
            <person name="Swalarsk-Parry B.S."/>
            <person name="Vaghefi N."/>
            <person name="Wilken P.M."/>
            <person name="An Z."/>
            <person name="de Beer Z.W."/>
            <person name="De Vos L."/>
            <person name="Chen L."/>
            <person name="Duong T.A."/>
            <person name="Gao Y."/>
            <person name="Hammerbacher A."/>
            <person name="Kikkert J.R."/>
            <person name="Li Y."/>
            <person name="Li H."/>
            <person name="Li K."/>
            <person name="Li Q."/>
            <person name="Liu X."/>
            <person name="Ma X."/>
            <person name="Naidoo K."/>
            <person name="Pethybridge S.J."/>
            <person name="Sun J."/>
            <person name="Steenkamp E.T."/>
            <person name="van der Nest M.A."/>
            <person name="van Wyk S."/>
            <person name="Wingfield M.J."/>
            <person name="Xiong C."/>
            <person name="Yue Q."/>
            <person name="Zhang X."/>
        </authorList>
    </citation>
    <scope>NUCLEOTIDE SEQUENCE [LARGE SCALE GENOMIC DNA]</scope>
    <source>
        <strain evidence="2 3">BP6252</strain>
    </source>
</reference>
<feature type="region of interest" description="Disordered" evidence="1">
    <location>
        <begin position="1"/>
        <end position="21"/>
    </location>
</feature>
<feature type="region of interest" description="Disordered" evidence="1">
    <location>
        <begin position="123"/>
        <end position="156"/>
    </location>
</feature>
<sequence length="278" mass="29762">MTPQDRPARSVSCSQVTSGEGSLDLSDAQILRPRYPFDAKEAPMLAGFEKEFIAAIAHITAFLQDAAIHDDLVSSVDAGTATIDEPETEVVVSAIGDFEPDPQPVHAGIIVAATKTPISSCDALSDGSSACESGSQSESESEKESTASHPSCISSTSASSSWSVVARAAHEIAEEEAAAAKARVDVPSRSVTPRKAIKKEGDELPNLDVIYGPFPNDELERPRRFVKWRDIPPVPGPECITCPNPWDVLSRNDQDEVEEMNGENNPNEAEAWRCGSSQ</sequence>
<dbReference type="AlphaFoldDB" id="A0A3D8R719"/>
<evidence type="ECO:0000256" key="1">
    <source>
        <dbReference type="SAM" id="MobiDB-lite"/>
    </source>
</evidence>
<feature type="compositionally biased region" description="Low complexity" evidence="1">
    <location>
        <begin position="147"/>
        <end position="156"/>
    </location>
</feature>
<evidence type="ECO:0000313" key="2">
    <source>
        <dbReference type="EMBL" id="RDW69845.1"/>
    </source>
</evidence>
<proteinExistence type="predicted"/>
<gene>
    <name evidence="2" type="ORF">BP6252_08865</name>
</gene>
<protein>
    <submittedName>
        <fullName evidence="2">Uncharacterized protein</fullName>
    </submittedName>
</protein>
<organism evidence="2 3">
    <name type="scientific">Coleophoma cylindrospora</name>
    <dbReference type="NCBI Taxonomy" id="1849047"/>
    <lineage>
        <taxon>Eukaryota</taxon>
        <taxon>Fungi</taxon>
        <taxon>Dikarya</taxon>
        <taxon>Ascomycota</taxon>
        <taxon>Pezizomycotina</taxon>
        <taxon>Leotiomycetes</taxon>
        <taxon>Helotiales</taxon>
        <taxon>Dermateaceae</taxon>
        <taxon>Coleophoma</taxon>
    </lineage>
</organism>
<feature type="compositionally biased region" description="Polar residues" evidence="1">
    <location>
        <begin position="11"/>
        <end position="20"/>
    </location>
</feature>